<sequence>MGGHAAGEIASNIAVQTLKEYVTQNMLPTVNPNSILEQAIAKANTLVYEMALSKAECAGMGTTLTAVYVTDSEIYWGHVGDSRIYLAHDSKLSQLTNDHSLVWELVQNGNISKEEANTHPQRNMLTRAIGTSSSIKIDTGITSWSTGDILLLCTDGLTNMVSEHDICTLLNAQPLGNSVADMLIEQAKCAGGLDNITVILVRNGD</sequence>
<dbReference type="SMART" id="SM00331">
    <property type="entry name" value="PP2C_SIG"/>
    <property type="match status" value="1"/>
</dbReference>
<dbReference type="PROSITE" id="PS51746">
    <property type="entry name" value="PPM_2"/>
    <property type="match status" value="1"/>
</dbReference>
<dbReference type="PANTHER" id="PTHR47992">
    <property type="entry name" value="PROTEIN PHOSPHATASE"/>
    <property type="match status" value="1"/>
</dbReference>
<reference evidence="2" key="1">
    <citation type="submission" date="2019-08" db="EMBL/GenBank/DDBJ databases">
        <authorList>
            <person name="Kucharzyk K."/>
            <person name="Murdoch R.W."/>
            <person name="Higgins S."/>
            <person name="Loffler F."/>
        </authorList>
    </citation>
    <scope>NUCLEOTIDE SEQUENCE</scope>
</reference>
<dbReference type="InterPro" id="IPR036457">
    <property type="entry name" value="PPM-type-like_dom_sf"/>
</dbReference>
<dbReference type="NCBIfam" id="NF033484">
    <property type="entry name" value="Stp1_PP2C_phos"/>
    <property type="match status" value="1"/>
</dbReference>
<dbReference type="AlphaFoldDB" id="A0A645AJ73"/>
<dbReference type="EC" id="3.1.3.16" evidence="2"/>
<evidence type="ECO:0000259" key="1">
    <source>
        <dbReference type="PROSITE" id="PS51746"/>
    </source>
</evidence>
<gene>
    <name evidence="2" type="primary">stp_8</name>
    <name evidence="2" type="ORF">SDC9_99750</name>
</gene>
<accession>A0A645AJ73</accession>
<dbReference type="SMART" id="SM00332">
    <property type="entry name" value="PP2Cc"/>
    <property type="match status" value="1"/>
</dbReference>
<dbReference type="Pfam" id="PF13672">
    <property type="entry name" value="PP2C_2"/>
    <property type="match status" value="1"/>
</dbReference>
<dbReference type="Gene3D" id="3.60.40.10">
    <property type="entry name" value="PPM-type phosphatase domain"/>
    <property type="match status" value="1"/>
</dbReference>
<dbReference type="EMBL" id="VSSQ01014118">
    <property type="protein sequence ID" value="MPM52986.1"/>
    <property type="molecule type" value="Genomic_DNA"/>
</dbReference>
<dbReference type="InterPro" id="IPR015655">
    <property type="entry name" value="PP2C"/>
</dbReference>
<organism evidence="2">
    <name type="scientific">bioreactor metagenome</name>
    <dbReference type="NCBI Taxonomy" id="1076179"/>
    <lineage>
        <taxon>unclassified sequences</taxon>
        <taxon>metagenomes</taxon>
        <taxon>ecological metagenomes</taxon>
    </lineage>
</organism>
<dbReference type="InterPro" id="IPR001932">
    <property type="entry name" value="PPM-type_phosphatase-like_dom"/>
</dbReference>
<dbReference type="SUPFAM" id="SSF81606">
    <property type="entry name" value="PP2C-like"/>
    <property type="match status" value="1"/>
</dbReference>
<feature type="domain" description="PPM-type phosphatase" evidence="1">
    <location>
        <begin position="1"/>
        <end position="203"/>
    </location>
</feature>
<name>A0A645AJ73_9ZZZZ</name>
<dbReference type="CDD" id="cd00143">
    <property type="entry name" value="PP2Cc"/>
    <property type="match status" value="1"/>
</dbReference>
<comment type="caution">
    <text evidence="2">The sequence shown here is derived from an EMBL/GenBank/DDBJ whole genome shotgun (WGS) entry which is preliminary data.</text>
</comment>
<dbReference type="GO" id="GO:0004722">
    <property type="term" value="F:protein serine/threonine phosphatase activity"/>
    <property type="evidence" value="ECO:0007669"/>
    <property type="project" value="UniProtKB-EC"/>
</dbReference>
<protein>
    <submittedName>
        <fullName evidence="2">Serine/threonine phosphatase stp</fullName>
        <ecNumber evidence="2">3.1.3.16</ecNumber>
    </submittedName>
</protein>
<proteinExistence type="predicted"/>
<keyword evidence="2" id="KW-0378">Hydrolase</keyword>
<evidence type="ECO:0000313" key="2">
    <source>
        <dbReference type="EMBL" id="MPM52986.1"/>
    </source>
</evidence>